<organism evidence="2 3">
    <name type="scientific">Clostridium thermobutyricum DSM 4928</name>
    <dbReference type="NCBI Taxonomy" id="1121339"/>
    <lineage>
        <taxon>Bacteria</taxon>
        <taxon>Bacillati</taxon>
        <taxon>Bacillota</taxon>
        <taxon>Clostridia</taxon>
        <taxon>Eubacteriales</taxon>
        <taxon>Clostridiaceae</taxon>
        <taxon>Clostridium</taxon>
    </lineage>
</organism>
<dbReference type="EMBL" id="LTAY01000048">
    <property type="protein sequence ID" value="OPX47303.1"/>
    <property type="molecule type" value="Genomic_DNA"/>
</dbReference>
<dbReference type="InterPro" id="IPR006121">
    <property type="entry name" value="HMA_dom"/>
</dbReference>
<dbReference type="AlphaFoldDB" id="A0A1V4SUY8"/>
<dbReference type="PROSITE" id="PS50846">
    <property type="entry name" value="HMA_2"/>
    <property type="match status" value="1"/>
</dbReference>
<comment type="caution">
    <text evidence="2">The sequence shown here is derived from an EMBL/GenBank/DDBJ whole genome shotgun (WGS) entry which is preliminary data.</text>
</comment>
<dbReference type="Pfam" id="PF00403">
    <property type="entry name" value="HMA"/>
    <property type="match status" value="1"/>
</dbReference>
<protein>
    <submittedName>
        <fullName evidence="2">Copper chaperone CopZ</fullName>
    </submittedName>
</protein>
<dbReference type="Proteomes" id="UP000191448">
    <property type="component" value="Unassembled WGS sequence"/>
</dbReference>
<dbReference type="OrthoDB" id="9813965at2"/>
<dbReference type="Gene3D" id="3.30.70.100">
    <property type="match status" value="1"/>
</dbReference>
<sequence>MKTIIIEGMSCQKCVEGVKKALNTVDGVDSMEVTVGKAIVEGTANNADLKEAIEDFGFDVVSIEE</sequence>
<dbReference type="RefSeq" id="WP_002596708.1">
    <property type="nucleotide sequence ID" value="NZ_LTAY01000048.1"/>
</dbReference>
<accession>A0A1V4SUY8</accession>
<reference evidence="2 3" key="1">
    <citation type="submission" date="2016-02" db="EMBL/GenBank/DDBJ databases">
        <title>Genome sequence of Clostridium thermobutyricum DSM 4928.</title>
        <authorList>
            <person name="Poehlein A."/>
            <person name="Daniel R."/>
        </authorList>
    </citation>
    <scope>NUCLEOTIDE SEQUENCE [LARGE SCALE GENOMIC DNA]</scope>
    <source>
        <strain evidence="2 3">DSM 4928</strain>
    </source>
</reference>
<name>A0A1V4SUY8_9CLOT</name>
<evidence type="ECO:0000259" key="1">
    <source>
        <dbReference type="PROSITE" id="PS50846"/>
    </source>
</evidence>
<evidence type="ECO:0000313" key="3">
    <source>
        <dbReference type="Proteomes" id="UP000191448"/>
    </source>
</evidence>
<dbReference type="CDD" id="cd00371">
    <property type="entry name" value="HMA"/>
    <property type="match status" value="1"/>
</dbReference>
<proteinExistence type="predicted"/>
<dbReference type="SUPFAM" id="SSF55008">
    <property type="entry name" value="HMA, heavy metal-associated domain"/>
    <property type="match status" value="1"/>
</dbReference>
<dbReference type="InterPro" id="IPR036163">
    <property type="entry name" value="HMA_dom_sf"/>
</dbReference>
<evidence type="ECO:0000313" key="2">
    <source>
        <dbReference type="EMBL" id="OPX47303.1"/>
    </source>
</evidence>
<dbReference type="GO" id="GO:0046872">
    <property type="term" value="F:metal ion binding"/>
    <property type="evidence" value="ECO:0007669"/>
    <property type="project" value="InterPro"/>
</dbReference>
<gene>
    <name evidence="2" type="primary">copZ</name>
    <name evidence="2" type="ORF">CLTHE_18660</name>
</gene>
<feature type="domain" description="HMA" evidence="1">
    <location>
        <begin position="1"/>
        <end position="61"/>
    </location>
</feature>